<evidence type="ECO:0000256" key="4">
    <source>
        <dbReference type="ARBA" id="ARBA00022801"/>
    </source>
</evidence>
<keyword evidence="6" id="KW-0119">Carbohydrate metabolism</keyword>
<protein>
    <recommendedName>
        <fullName evidence="3">cellulase</fullName>
        <ecNumber evidence="3">3.2.1.4</ecNumber>
    </recommendedName>
</protein>
<feature type="domain" description="Glycoside hydrolase family 9" evidence="9">
    <location>
        <begin position="2"/>
        <end position="110"/>
    </location>
</feature>
<dbReference type="EMBL" id="BTGU01000749">
    <property type="protein sequence ID" value="GMN69012.1"/>
    <property type="molecule type" value="Genomic_DNA"/>
</dbReference>
<dbReference type="Pfam" id="PF00759">
    <property type="entry name" value="Glyco_hydro_9"/>
    <property type="match status" value="1"/>
</dbReference>
<keyword evidence="5" id="KW-0136">Cellulose degradation</keyword>
<evidence type="ECO:0000256" key="2">
    <source>
        <dbReference type="ARBA" id="ARBA00007072"/>
    </source>
</evidence>
<evidence type="ECO:0000256" key="6">
    <source>
        <dbReference type="ARBA" id="ARBA00023277"/>
    </source>
</evidence>
<evidence type="ECO:0000256" key="1">
    <source>
        <dbReference type="ARBA" id="ARBA00000966"/>
    </source>
</evidence>
<evidence type="ECO:0000256" key="7">
    <source>
        <dbReference type="ARBA" id="ARBA00023295"/>
    </source>
</evidence>
<evidence type="ECO:0000313" key="10">
    <source>
        <dbReference type="EMBL" id="GMN69012.1"/>
    </source>
</evidence>
<gene>
    <name evidence="10" type="ORF">TIFTF001_038063</name>
</gene>
<comment type="similarity">
    <text evidence="2">Belongs to the glycosyl hydrolase 9 (cellulase E) family.</text>
</comment>
<dbReference type="GO" id="GO:0030245">
    <property type="term" value="P:cellulose catabolic process"/>
    <property type="evidence" value="ECO:0007669"/>
    <property type="project" value="UniProtKB-KW"/>
</dbReference>
<evidence type="ECO:0000259" key="9">
    <source>
        <dbReference type="Pfam" id="PF00759"/>
    </source>
</evidence>
<comment type="catalytic activity">
    <reaction evidence="1">
        <text>Endohydrolysis of (1-&gt;4)-beta-D-glucosidic linkages in cellulose, lichenin and cereal beta-D-glucans.</text>
        <dbReference type="EC" id="3.2.1.4"/>
    </reaction>
</comment>
<dbReference type="EC" id="3.2.1.4" evidence="3"/>
<dbReference type="SUPFAM" id="SSF48208">
    <property type="entry name" value="Six-hairpin glycosidases"/>
    <property type="match status" value="1"/>
</dbReference>
<dbReference type="GO" id="GO:0008810">
    <property type="term" value="F:cellulase activity"/>
    <property type="evidence" value="ECO:0007669"/>
    <property type="project" value="UniProtKB-EC"/>
</dbReference>
<sequence>MLEEYRSKADHYLCACLNKNNMTNVRRTPGGLLYTRQWNSMQLVSNAVFLLTVFSDHLMATNRMALDCSIGHVGPQEIFSFAKSQIDYILGSNPTAVSYLVGYGQSYLKRSTIEEHLLNHTRGKGIYRVHAGI</sequence>
<accession>A0AA88E6K9</accession>
<keyword evidence="11" id="KW-1185">Reference proteome</keyword>
<dbReference type="InterPro" id="IPR008928">
    <property type="entry name" value="6-hairpin_glycosidase_sf"/>
</dbReference>
<reference evidence="10" key="1">
    <citation type="submission" date="2023-07" db="EMBL/GenBank/DDBJ databases">
        <title>draft genome sequence of fig (Ficus carica).</title>
        <authorList>
            <person name="Takahashi T."/>
            <person name="Nishimura K."/>
        </authorList>
    </citation>
    <scope>NUCLEOTIDE SEQUENCE</scope>
</reference>
<keyword evidence="4" id="KW-0378">Hydrolase</keyword>
<proteinExistence type="inferred from homology"/>
<evidence type="ECO:0000313" key="11">
    <source>
        <dbReference type="Proteomes" id="UP001187192"/>
    </source>
</evidence>
<name>A0AA88E6K9_FICCA</name>
<dbReference type="Proteomes" id="UP001187192">
    <property type="component" value="Unassembled WGS sequence"/>
</dbReference>
<keyword evidence="7" id="KW-0326">Glycosidase</keyword>
<evidence type="ECO:0000256" key="3">
    <source>
        <dbReference type="ARBA" id="ARBA00012601"/>
    </source>
</evidence>
<comment type="caution">
    <text evidence="10">The sequence shown here is derived from an EMBL/GenBank/DDBJ whole genome shotgun (WGS) entry which is preliminary data.</text>
</comment>
<evidence type="ECO:0000256" key="5">
    <source>
        <dbReference type="ARBA" id="ARBA00023001"/>
    </source>
</evidence>
<dbReference type="AlphaFoldDB" id="A0AA88E6K9"/>
<dbReference type="InterPro" id="IPR012341">
    <property type="entry name" value="6hp_glycosidase-like_sf"/>
</dbReference>
<evidence type="ECO:0000256" key="8">
    <source>
        <dbReference type="ARBA" id="ARBA00023326"/>
    </source>
</evidence>
<keyword evidence="8" id="KW-0624">Polysaccharide degradation</keyword>
<dbReference type="Gene3D" id="1.50.10.10">
    <property type="match status" value="1"/>
</dbReference>
<dbReference type="InterPro" id="IPR001701">
    <property type="entry name" value="Glyco_hydro_9"/>
</dbReference>
<dbReference type="PANTHER" id="PTHR22298">
    <property type="entry name" value="ENDO-1,4-BETA-GLUCANASE"/>
    <property type="match status" value="1"/>
</dbReference>
<organism evidence="10 11">
    <name type="scientific">Ficus carica</name>
    <name type="common">Common fig</name>
    <dbReference type="NCBI Taxonomy" id="3494"/>
    <lineage>
        <taxon>Eukaryota</taxon>
        <taxon>Viridiplantae</taxon>
        <taxon>Streptophyta</taxon>
        <taxon>Embryophyta</taxon>
        <taxon>Tracheophyta</taxon>
        <taxon>Spermatophyta</taxon>
        <taxon>Magnoliopsida</taxon>
        <taxon>eudicotyledons</taxon>
        <taxon>Gunneridae</taxon>
        <taxon>Pentapetalae</taxon>
        <taxon>rosids</taxon>
        <taxon>fabids</taxon>
        <taxon>Rosales</taxon>
        <taxon>Moraceae</taxon>
        <taxon>Ficeae</taxon>
        <taxon>Ficus</taxon>
    </lineage>
</organism>